<feature type="transmembrane region" description="Helical" evidence="5">
    <location>
        <begin position="344"/>
        <end position="363"/>
    </location>
</feature>
<feature type="transmembrane region" description="Helical" evidence="5">
    <location>
        <begin position="288"/>
        <end position="308"/>
    </location>
</feature>
<evidence type="ECO:0000313" key="8">
    <source>
        <dbReference type="Proteomes" id="UP000766595"/>
    </source>
</evidence>
<dbReference type="PANTHER" id="PTHR23521:SF3">
    <property type="entry name" value="MFS TRANSPORTER"/>
    <property type="match status" value="1"/>
</dbReference>
<dbReference type="Proteomes" id="UP000766595">
    <property type="component" value="Unassembled WGS sequence"/>
</dbReference>
<dbReference type="Pfam" id="PF07690">
    <property type="entry name" value="MFS_1"/>
    <property type="match status" value="1"/>
</dbReference>
<feature type="transmembrane region" description="Helical" evidence="5">
    <location>
        <begin position="182"/>
        <end position="202"/>
    </location>
</feature>
<accession>A0A947D7M4</accession>
<feature type="transmembrane region" description="Helical" evidence="5">
    <location>
        <begin position="218"/>
        <end position="238"/>
    </location>
</feature>
<dbReference type="GO" id="GO:0005886">
    <property type="term" value="C:plasma membrane"/>
    <property type="evidence" value="ECO:0007669"/>
    <property type="project" value="TreeGrafter"/>
</dbReference>
<dbReference type="RefSeq" id="WP_261970741.1">
    <property type="nucleotide sequence ID" value="NZ_JAHHZF010000012.1"/>
</dbReference>
<evidence type="ECO:0000256" key="4">
    <source>
        <dbReference type="SAM" id="MobiDB-lite"/>
    </source>
</evidence>
<organism evidence="7 8">
    <name type="scientific">Prosthecodimorpha staleyi</name>
    <dbReference type="NCBI Taxonomy" id="2840188"/>
    <lineage>
        <taxon>Bacteria</taxon>
        <taxon>Pseudomonadati</taxon>
        <taxon>Pseudomonadota</taxon>
        <taxon>Alphaproteobacteria</taxon>
        <taxon>Hyphomicrobiales</taxon>
        <taxon>Ancalomicrobiaceae</taxon>
        <taxon>Prosthecodimorpha</taxon>
    </lineage>
</organism>
<evidence type="ECO:0000256" key="2">
    <source>
        <dbReference type="ARBA" id="ARBA00022989"/>
    </source>
</evidence>
<feature type="transmembrane region" description="Helical" evidence="5">
    <location>
        <begin position="314"/>
        <end position="332"/>
    </location>
</feature>
<dbReference type="CDD" id="cd17477">
    <property type="entry name" value="MFS_YcaD_like"/>
    <property type="match status" value="1"/>
</dbReference>
<dbReference type="PROSITE" id="PS50850">
    <property type="entry name" value="MFS"/>
    <property type="match status" value="1"/>
</dbReference>
<dbReference type="InterPro" id="IPR020846">
    <property type="entry name" value="MFS_dom"/>
</dbReference>
<feature type="region of interest" description="Disordered" evidence="4">
    <location>
        <begin position="1"/>
        <end position="22"/>
    </location>
</feature>
<evidence type="ECO:0000259" key="6">
    <source>
        <dbReference type="PROSITE" id="PS50850"/>
    </source>
</evidence>
<evidence type="ECO:0000256" key="1">
    <source>
        <dbReference type="ARBA" id="ARBA00022692"/>
    </source>
</evidence>
<feature type="transmembrane region" description="Helical" evidence="5">
    <location>
        <begin position="127"/>
        <end position="147"/>
    </location>
</feature>
<reference evidence="7 8" key="1">
    <citation type="submission" date="2021-06" db="EMBL/GenBank/DDBJ databases">
        <authorList>
            <person name="Grouzdev D.S."/>
            <person name="Koziaeva V."/>
        </authorList>
    </citation>
    <scope>NUCLEOTIDE SEQUENCE [LARGE SCALE GENOMIC DNA]</scope>
    <source>
        <strain evidence="7 8">22</strain>
    </source>
</reference>
<feature type="transmembrane region" description="Helical" evidence="5">
    <location>
        <begin position="97"/>
        <end position="115"/>
    </location>
</feature>
<keyword evidence="8" id="KW-1185">Reference proteome</keyword>
<evidence type="ECO:0000256" key="5">
    <source>
        <dbReference type="SAM" id="Phobius"/>
    </source>
</evidence>
<dbReference type="SUPFAM" id="SSF103473">
    <property type="entry name" value="MFS general substrate transporter"/>
    <property type="match status" value="1"/>
</dbReference>
<feature type="transmembrane region" description="Helical" evidence="5">
    <location>
        <begin position="258"/>
        <end position="281"/>
    </location>
</feature>
<keyword evidence="2 5" id="KW-1133">Transmembrane helix</keyword>
<dbReference type="InterPro" id="IPR047200">
    <property type="entry name" value="MFS_YcaD-like"/>
</dbReference>
<dbReference type="AlphaFoldDB" id="A0A947D7M4"/>
<feature type="transmembrane region" description="Helical" evidence="5">
    <location>
        <begin position="154"/>
        <end position="176"/>
    </location>
</feature>
<sequence length="408" mass="41237">MTEPSVRAAGASAGPSALSASAPDNGARTAALVAMIASAGGVGAGLSLGLPLLALVLESRGITGSWIGLNTAVAGFAALAITPFVTPLAARIGAMRLLIGALLTTAVALIGFYFATDFRLWFPLRLVFHGALGTAFVLSEFWIASLAPGARRGLVMGIYATVLSLGFAVGPLILRFVGSHGFLPFGLGAAIIALATIPVLFARGQRPDLHQTGKRRSVFAFVVGVPIASVAALVFGAVESGAMAILPVYGLRLGLEEGQAALIVTAAALGNVALQIPIGLIADRIDRVTVLVACALAGLAGAFVIPLVADRFPALLAVVFVWAGIIAGLYTVGLTHLGARYSGANLAAANATFVMMYAVGMMAGPPAMGLGLDAFAPHGAILVTAVFFLAYLAVVAIVRAGSRDGARA</sequence>
<dbReference type="GO" id="GO:0022857">
    <property type="term" value="F:transmembrane transporter activity"/>
    <property type="evidence" value="ECO:0007669"/>
    <property type="project" value="InterPro"/>
</dbReference>
<proteinExistence type="predicted"/>
<keyword evidence="1 5" id="KW-0812">Transmembrane</keyword>
<dbReference type="InterPro" id="IPR036259">
    <property type="entry name" value="MFS_trans_sf"/>
</dbReference>
<feature type="domain" description="Major facilitator superfamily (MFS) profile" evidence="6">
    <location>
        <begin position="29"/>
        <end position="403"/>
    </location>
</feature>
<feature type="compositionally biased region" description="Low complexity" evidence="4">
    <location>
        <begin position="8"/>
        <end position="22"/>
    </location>
</feature>
<dbReference type="Gene3D" id="1.20.1250.20">
    <property type="entry name" value="MFS general substrate transporter like domains"/>
    <property type="match status" value="2"/>
</dbReference>
<feature type="transmembrane region" description="Helical" evidence="5">
    <location>
        <begin position="375"/>
        <end position="398"/>
    </location>
</feature>
<feature type="transmembrane region" description="Helical" evidence="5">
    <location>
        <begin position="66"/>
        <end position="85"/>
    </location>
</feature>
<evidence type="ECO:0000313" key="7">
    <source>
        <dbReference type="EMBL" id="MBT9292225.1"/>
    </source>
</evidence>
<protein>
    <submittedName>
        <fullName evidence="7">MFS transporter</fullName>
    </submittedName>
</protein>
<evidence type="ECO:0000256" key="3">
    <source>
        <dbReference type="ARBA" id="ARBA00023136"/>
    </source>
</evidence>
<comment type="caution">
    <text evidence="7">The sequence shown here is derived from an EMBL/GenBank/DDBJ whole genome shotgun (WGS) entry which is preliminary data.</text>
</comment>
<gene>
    <name evidence="7" type="ORF">KL771_22370</name>
</gene>
<name>A0A947D7M4_9HYPH</name>
<keyword evidence="3 5" id="KW-0472">Membrane</keyword>
<dbReference type="PANTHER" id="PTHR23521">
    <property type="entry name" value="TRANSPORTER MFS SUPERFAMILY"/>
    <property type="match status" value="1"/>
</dbReference>
<feature type="transmembrane region" description="Helical" evidence="5">
    <location>
        <begin position="30"/>
        <end position="54"/>
    </location>
</feature>
<dbReference type="EMBL" id="JAHHZF010000012">
    <property type="protein sequence ID" value="MBT9292225.1"/>
    <property type="molecule type" value="Genomic_DNA"/>
</dbReference>
<dbReference type="InterPro" id="IPR011701">
    <property type="entry name" value="MFS"/>
</dbReference>